<dbReference type="Pfam" id="PF04434">
    <property type="entry name" value="SWIM"/>
    <property type="match status" value="1"/>
</dbReference>
<evidence type="ECO:0000256" key="1">
    <source>
        <dbReference type="PROSITE-ProRule" id="PRU00325"/>
    </source>
</evidence>
<keyword evidence="1" id="KW-0479">Metal-binding</keyword>
<keyword evidence="1" id="KW-0862">Zinc</keyword>
<keyword evidence="7" id="KW-1185">Reference proteome</keyword>
<dbReference type="PROSITE" id="PS50966">
    <property type="entry name" value="ZF_SWIM"/>
    <property type="match status" value="1"/>
</dbReference>
<evidence type="ECO:0000313" key="5">
    <source>
        <dbReference type="EMBL" id="MDK4325609.1"/>
    </source>
</evidence>
<proteinExistence type="predicted"/>
<organism evidence="5 6">
    <name type="scientific">Corynebacterium propinquum</name>
    <dbReference type="NCBI Taxonomy" id="43769"/>
    <lineage>
        <taxon>Bacteria</taxon>
        <taxon>Bacillati</taxon>
        <taxon>Actinomycetota</taxon>
        <taxon>Actinomycetes</taxon>
        <taxon>Mycobacteriales</taxon>
        <taxon>Corynebacteriaceae</taxon>
        <taxon>Corynebacterium</taxon>
    </lineage>
</organism>
<dbReference type="InterPro" id="IPR007527">
    <property type="entry name" value="Znf_SWIM"/>
</dbReference>
<dbReference type="EMBL" id="JASNVK010000004">
    <property type="protein sequence ID" value="MDK4300344.1"/>
    <property type="molecule type" value="Genomic_DNA"/>
</dbReference>
<evidence type="ECO:0000313" key="4">
    <source>
        <dbReference type="EMBL" id="MDK4300344.1"/>
    </source>
</evidence>
<dbReference type="EMBL" id="JASNVP010000003">
    <property type="protein sequence ID" value="MDK4325609.1"/>
    <property type="molecule type" value="Genomic_DNA"/>
</dbReference>
<dbReference type="AlphaFoldDB" id="A0AAP4BUL1"/>
<keyword evidence="1" id="KW-0863">Zinc-finger</keyword>
<feature type="domain" description="SWIM-type" evidence="3">
    <location>
        <begin position="152"/>
        <end position="187"/>
    </location>
</feature>
<dbReference type="GO" id="GO:0008270">
    <property type="term" value="F:zinc ion binding"/>
    <property type="evidence" value="ECO:0007669"/>
    <property type="project" value="UniProtKB-KW"/>
</dbReference>
<dbReference type="PANTHER" id="PTHR38133">
    <property type="entry name" value="SLR1429 PROTEIN"/>
    <property type="match status" value="1"/>
</dbReference>
<sequence>MNDKRRQNGVPKGVKGSESDSGADNVIYANFGARKRVEKASDLHETAQHMQRLRPLQGSAGLELRRMILENADNGRYQRGIDYARSGHVVEIDIHNGAAHGKVAGSQNQPFSVLIQLPPRSVSELNSVGRMLAETSGAMERVRAGELADDVLEVLLAEEDSDIRCYCDCPDSAWICKHLVAFAEALSGKLDADPAAVFHLRGISLRQLEEMIVASAQDVARKATEDGAETFWSGRELPAVPSPKIAPALDDSDPDLLRKALRAVSHTNIDLLRAVSDIEDMYHHLTHRKQ</sequence>
<gene>
    <name evidence="4" type="ORF">QPX45_03615</name>
    <name evidence="5" type="ORF">QPX54_03640</name>
</gene>
<name>A0AAP4BUL1_9CORY</name>
<reference evidence="5 7" key="1">
    <citation type="submission" date="2023-05" db="EMBL/GenBank/DDBJ databases">
        <title>Metabolic capabilities are highly conserved among human nasal-associated Corynebacterium species in pangenomic analyses.</title>
        <authorList>
            <person name="Tran T.H."/>
            <person name="Roberts A.Q."/>
            <person name="Escapa I.F."/>
            <person name="Gao W."/>
            <person name="Conlan S."/>
            <person name="Kong H."/>
            <person name="Segre J.A."/>
            <person name="Kelly M.S."/>
            <person name="Lemon K.P."/>
        </authorList>
    </citation>
    <scope>NUCLEOTIDE SEQUENCE</scope>
    <source>
        <strain evidence="5">KPL2654</strain>
        <strain evidence="4 7">KPL2811</strain>
    </source>
</reference>
<evidence type="ECO:0000256" key="2">
    <source>
        <dbReference type="SAM" id="MobiDB-lite"/>
    </source>
</evidence>
<feature type="region of interest" description="Disordered" evidence="2">
    <location>
        <begin position="1"/>
        <end position="21"/>
    </location>
</feature>
<dbReference type="Proteomes" id="UP001243856">
    <property type="component" value="Unassembled WGS sequence"/>
</dbReference>
<evidence type="ECO:0000259" key="3">
    <source>
        <dbReference type="PROSITE" id="PS50966"/>
    </source>
</evidence>
<dbReference type="RefSeq" id="WP_152671615.1">
    <property type="nucleotide sequence ID" value="NZ_CP068160.1"/>
</dbReference>
<evidence type="ECO:0000313" key="6">
    <source>
        <dbReference type="Proteomes" id="UP001226160"/>
    </source>
</evidence>
<dbReference type="PANTHER" id="PTHR38133:SF1">
    <property type="entry name" value="SLR1429 PROTEIN"/>
    <property type="match status" value="1"/>
</dbReference>
<accession>A0AAP4BUL1</accession>
<evidence type="ECO:0000313" key="7">
    <source>
        <dbReference type="Proteomes" id="UP001243856"/>
    </source>
</evidence>
<dbReference type="Proteomes" id="UP001226160">
    <property type="component" value="Unassembled WGS sequence"/>
</dbReference>
<protein>
    <submittedName>
        <fullName evidence="5">SWIM zinc finger family protein</fullName>
    </submittedName>
</protein>
<comment type="caution">
    <text evidence="5">The sequence shown here is derived from an EMBL/GenBank/DDBJ whole genome shotgun (WGS) entry which is preliminary data.</text>
</comment>